<organism evidence="14 15">
    <name type="scientific">Limosilactobacillus pontis</name>
    <dbReference type="NCBI Taxonomy" id="35787"/>
    <lineage>
        <taxon>Bacteria</taxon>
        <taxon>Bacillati</taxon>
        <taxon>Bacillota</taxon>
        <taxon>Bacilli</taxon>
        <taxon>Lactobacillales</taxon>
        <taxon>Lactobacillaceae</taxon>
        <taxon>Limosilactobacillus</taxon>
    </lineage>
</organism>
<dbReference type="GO" id="GO:0051301">
    <property type="term" value="P:cell division"/>
    <property type="evidence" value="ECO:0007669"/>
    <property type="project" value="UniProtKB-KW"/>
</dbReference>
<evidence type="ECO:0000256" key="9">
    <source>
        <dbReference type="ARBA" id="ARBA00023316"/>
    </source>
</evidence>
<keyword evidence="9 12" id="KW-0961">Cell wall biogenesis/degradation</keyword>
<dbReference type="InterPro" id="IPR050068">
    <property type="entry name" value="MurA_subfamily"/>
</dbReference>
<evidence type="ECO:0000313" key="14">
    <source>
        <dbReference type="EMBL" id="PMB82807.1"/>
    </source>
</evidence>
<feature type="binding site" evidence="12">
    <location>
        <position position="95"/>
    </location>
    <ligand>
        <name>UDP-N-acetyl-alpha-D-glucosamine</name>
        <dbReference type="ChEBI" id="CHEBI:57705"/>
    </ligand>
</feature>
<dbReference type="Pfam" id="PF00275">
    <property type="entry name" value="EPSP_synthase"/>
    <property type="match status" value="1"/>
</dbReference>
<dbReference type="NCBIfam" id="NF006873">
    <property type="entry name" value="PRK09369.1"/>
    <property type="match status" value="1"/>
</dbReference>
<dbReference type="GO" id="GO:0071555">
    <property type="term" value="P:cell wall organization"/>
    <property type="evidence" value="ECO:0007669"/>
    <property type="project" value="UniProtKB-KW"/>
</dbReference>
<dbReference type="InterPro" id="IPR005750">
    <property type="entry name" value="UDP_GlcNAc_COvinyl_MurA"/>
</dbReference>
<feature type="modified residue" description="2-(S-cysteinyl)pyruvic acid O-phosphothioketal" evidence="12">
    <location>
        <position position="119"/>
    </location>
</feature>
<feature type="binding site" evidence="12">
    <location>
        <position position="329"/>
    </location>
    <ligand>
        <name>UDP-N-acetyl-alpha-D-glucosamine</name>
        <dbReference type="ChEBI" id="CHEBI:57705"/>
    </ligand>
</feature>
<dbReference type="CDD" id="cd01555">
    <property type="entry name" value="UdpNAET"/>
    <property type="match status" value="1"/>
</dbReference>
<dbReference type="EMBL" id="PNFV01000003">
    <property type="protein sequence ID" value="PMB82807.1"/>
    <property type="molecule type" value="Genomic_DNA"/>
</dbReference>
<feature type="active site" description="Proton donor" evidence="12">
    <location>
        <position position="119"/>
    </location>
</feature>
<dbReference type="GO" id="GO:0008360">
    <property type="term" value="P:regulation of cell shape"/>
    <property type="evidence" value="ECO:0007669"/>
    <property type="project" value="UniProtKB-KW"/>
</dbReference>
<dbReference type="HAMAP" id="MF_00111">
    <property type="entry name" value="MurA"/>
    <property type="match status" value="1"/>
</dbReference>
<keyword evidence="3 12" id="KW-0963">Cytoplasm</keyword>
<reference evidence="14 15" key="1">
    <citation type="submission" date="2017-09" db="EMBL/GenBank/DDBJ databases">
        <title>Bacterial strain isolated from the female urinary microbiota.</title>
        <authorList>
            <person name="Thomas-White K."/>
            <person name="Kumar N."/>
            <person name="Forster S."/>
            <person name="Putonti C."/>
            <person name="Lawley T."/>
            <person name="Wolfe A.J."/>
        </authorList>
    </citation>
    <scope>NUCLEOTIDE SEQUENCE [LARGE SCALE GENOMIC DNA]</scope>
    <source>
        <strain evidence="14 15">UMB0683</strain>
    </source>
</reference>
<keyword evidence="7 12" id="KW-0573">Peptidoglycan synthesis</keyword>
<gene>
    <name evidence="12 14" type="primary">murA</name>
    <name evidence="14" type="ORF">CK797_02970</name>
</gene>
<evidence type="ECO:0000256" key="6">
    <source>
        <dbReference type="ARBA" id="ARBA00022960"/>
    </source>
</evidence>
<feature type="domain" description="Enolpyruvate transferase" evidence="13">
    <location>
        <begin position="7"/>
        <end position="408"/>
    </location>
</feature>
<dbReference type="InterPro" id="IPR013792">
    <property type="entry name" value="RNA3'P_cycl/enolpyr_Trfase_a/b"/>
</dbReference>
<dbReference type="GO" id="GO:0008760">
    <property type="term" value="F:UDP-N-acetylglucosamine 1-carboxyvinyltransferase activity"/>
    <property type="evidence" value="ECO:0007669"/>
    <property type="project" value="UniProtKB-UniRule"/>
</dbReference>
<evidence type="ECO:0000256" key="3">
    <source>
        <dbReference type="ARBA" id="ARBA00022490"/>
    </source>
</evidence>
<comment type="catalytic activity">
    <reaction evidence="11 12">
        <text>phosphoenolpyruvate + UDP-N-acetyl-alpha-D-glucosamine = UDP-N-acetyl-3-O-(1-carboxyvinyl)-alpha-D-glucosamine + phosphate</text>
        <dbReference type="Rhea" id="RHEA:18681"/>
        <dbReference type="ChEBI" id="CHEBI:43474"/>
        <dbReference type="ChEBI" id="CHEBI:57705"/>
        <dbReference type="ChEBI" id="CHEBI:58702"/>
        <dbReference type="ChEBI" id="CHEBI:68483"/>
        <dbReference type="EC" id="2.5.1.7"/>
    </reaction>
</comment>
<evidence type="ECO:0000256" key="7">
    <source>
        <dbReference type="ARBA" id="ARBA00022984"/>
    </source>
</evidence>
<dbReference type="Proteomes" id="UP000239920">
    <property type="component" value="Unassembled WGS sequence"/>
</dbReference>
<dbReference type="Gene3D" id="3.65.10.10">
    <property type="entry name" value="Enolpyruvate transferase domain"/>
    <property type="match status" value="2"/>
</dbReference>
<evidence type="ECO:0000256" key="10">
    <source>
        <dbReference type="ARBA" id="ARBA00038367"/>
    </source>
</evidence>
<feature type="binding site" evidence="12">
    <location>
        <begin position="124"/>
        <end position="128"/>
    </location>
    <ligand>
        <name>UDP-N-acetyl-alpha-D-glucosamine</name>
        <dbReference type="ChEBI" id="CHEBI:57705"/>
    </ligand>
</feature>
<dbReference type="GO" id="GO:0009252">
    <property type="term" value="P:peptidoglycan biosynthetic process"/>
    <property type="evidence" value="ECO:0007669"/>
    <property type="project" value="UniProtKB-UniRule"/>
</dbReference>
<dbReference type="EC" id="2.5.1.7" evidence="12"/>
<keyword evidence="12" id="KW-0670">Pyruvate</keyword>
<evidence type="ECO:0000256" key="4">
    <source>
        <dbReference type="ARBA" id="ARBA00022618"/>
    </source>
</evidence>
<dbReference type="NCBIfam" id="TIGR01072">
    <property type="entry name" value="murA"/>
    <property type="match status" value="1"/>
</dbReference>
<comment type="similarity">
    <text evidence="10 12">Belongs to the EPSP synthase family. MurA subfamily.</text>
</comment>
<proteinExistence type="inferred from homology"/>
<dbReference type="InterPro" id="IPR001986">
    <property type="entry name" value="Enolpyruvate_Tfrase_dom"/>
</dbReference>
<dbReference type="OrthoDB" id="9803760at2"/>
<dbReference type="InterPro" id="IPR036968">
    <property type="entry name" value="Enolpyruvate_Tfrase_sf"/>
</dbReference>
<sequence length="438" mass="47259">MEKMVIKGGRRLTGRVHIEGAKNAALPIQAASLLATVGSFRLTNVPPLLDIITMNHLLKFLNVAVAFDETGHELLLDAQKPIANEAPFEYVDEMRASLLVMGPLLARTGHAKVALPGGCAIGSRPIDLHIKGLRALGAHVDQRDGYIEAHAAQLMGARIYLDFPSVGATEDLMMAATRATGITTIENAAKEPEVIDLANFLNKMGARVHGAGTSVIRIQGVNFLHGCEYRLMPDRIEAGTFMIAAAVTNGDVLVADAIAEHNASLIAKLEEMGVTVIRQDNGIRVLGTAVLLPTNIKTMPYPGFPTDLQPQISVLQLLANGVSTLDERIFEKRFMHLEELRRMNAKFQISGPVAVLDGPTKFSGAEVTASDLRAGAALVLAGLVATGITQVRNIAEIDRGYYHFQEKLHALGASIDRIDIADKYRLSPDHPTNETNHD</sequence>
<dbReference type="UniPathway" id="UPA00219"/>
<protein>
    <recommendedName>
        <fullName evidence="12">UDP-N-acetylglucosamine 1-carboxyvinyltransferase</fullName>
        <ecNumber evidence="12">2.5.1.7</ecNumber>
    </recommendedName>
    <alternativeName>
        <fullName evidence="12">Enoylpyruvate transferase</fullName>
    </alternativeName>
    <alternativeName>
        <fullName evidence="12">UDP-N-acetylglucosamine enolpyruvyl transferase</fullName>
        <shortName evidence="12">EPT</shortName>
    </alternativeName>
</protein>
<keyword evidence="8 12" id="KW-0131">Cell cycle</keyword>
<comment type="subcellular location">
    <subcellularLocation>
        <location evidence="1 12">Cytoplasm</location>
    </subcellularLocation>
</comment>
<dbReference type="GO" id="GO:0019277">
    <property type="term" value="P:UDP-N-acetylgalactosamine biosynthetic process"/>
    <property type="evidence" value="ECO:0007669"/>
    <property type="project" value="InterPro"/>
</dbReference>
<evidence type="ECO:0000256" key="5">
    <source>
        <dbReference type="ARBA" id="ARBA00022679"/>
    </source>
</evidence>
<evidence type="ECO:0000256" key="8">
    <source>
        <dbReference type="ARBA" id="ARBA00023306"/>
    </source>
</evidence>
<evidence type="ECO:0000256" key="2">
    <source>
        <dbReference type="ARBA" id="ARBA00004752"/>
    </source>
</evidence>
<evidence type="ECO:0000256" key="1">
    <source>
        <dbReference type="ARBA" id="ARBA00004496"/>
    </source>
</evidence>
<evidence type="ECO:0000256" key="11">
    <source>
        <dbReference type="ARBA" id="ARBA00047527"/>
    </source>
</evidence>
<keyword evidence="4 12" id="KW-0132">Cell division</keyword>
<dbReference type="PANTHER" id="PTHR43783:SF1">
    <property type="entry name" value="UDP-N-ACETYLGLUCOSAMINE 1-CARBOXYVINYLTRANSFERASE"/>
    <property type="match status" value="1"/>
</dbReference>
<accession>A0A2J6NN97</accession>
<name>A0A2J6NN97_9LACO</name>
<dbReference type="SUPFAM" id="SSF55205">
    <property type="entry name" value="EPT/RTPC-like"/>
    <property type="match status" value="1"/>
</dbReference>
<comment type="pathway">
    <text evidence="2 12">Cell wall biogenesis; peptidoglycan biosynthesis.</text>
</comment>
<feature type="binding site" evidence="12">
    <location>
        <begin position="22"/>
        <end position="23"/>
    </location>
    <ligand>
        <name>phosphoenolpyruvate</name>
        <dbReference type="ChEBI" id="CHEBI:58702"/>
    </ligand>
</feature>
<comment type="caution">
    <text evidence="14">The sequence shown here is derived from an EMBL/GenBank/DDBJ whole genome shotgun (WGS) entry which is preliminary data.</text>
</comment>
<comment type="function">
    <text evidence="12">Cell wall formation. Adds enolpyruvyl to UDP-N-acetylglucosamine.</text>
</comment>
<feature type="binding site" evidence="12">
    <location>
        <position position="307"/>
    </location>
    <ligand>
        <name>UDP-N-acetyl-alpha-D-glucosamine</name>
        <dbReference type="ChEBI" id="CHEBI:57705"/>
    </ligand>
</feature>
<dbReference type="RefSeq" id="WP_104688326.1">
    <property type="nucleotide sequence ID" value="NZ_JBKTHY010000001.1"/>
</dbReference>
<evidence type="ECO:0000259" key="13">
    <source>
        <dbReference type="Pfam" id="PF00275"/>
    </source>
</evidence>
<evidence type="ECO:0000313" key="15">
    <source>
        <dbReference type="Proteomes" id="UP000239920"/>
    </source>
</evidence>
<evidence type="ECO:0000256" key="12">
    <source>
        <dbReference type="HAMAP-Rule" id="MF_00111"/>
    </source>
</evidence>
<comment type="caution">
    <text evidence="12">Lacks conserved residue(s) required for the propagation of feature annotation.</text>
</comment>
<keyword evidence="6 12" id="KW-0133">Cell shape</keyword>
<dbReference type="PANTHER" id="PTHR43783">
    <property type="entry name" value="UDP-N-ACETYLGLUCOSAMINE 1-CARBOXYVINYLTRANSFERASE"/>
    <property type="match status" value="1"/>
</dbReference>
<dbReference type="GO" id="GO:0005737">
    <property type="term" value="C:cytoplasm"/>
    <property type="evidence" value="ECO:0007669"/>
    <property type="project" value="UniProtKB-SubCell"/>
</dbReference>
<dbReference type="AlphaFoldDB" id="A0A2J6NN97"/>
<dbReference type="FunFam" id="3.65.10.10:FF:000001">
    <property type="entry name" value="UDP-N-acetylglucosamine 1-carboxyvinyltransferase"/>
    <property type="match status" value="1"/>
</dbReference>
<keyword evidence="5 12" id="KW-0808">Transferase</keyword>